<dbReference type="Proteomes" id="UP000681720">
    <property type="component" value="Unassembled WGS sequence"/>
</dbReference>
<evidence type="ECO:0000259" key="3">
    <source>
        <dbReference type="Pfam" id="PF13359"/>
    </source>
</evidence>
<reference evidence="4" key="1">
    <citation type="submission" date="2021-02" db="EMBL/GenBank/DDBJ databases">
        <authorList>
            <person name="Nowell W R."/>
        </authorList>
    </citation>
    <scope>NUCLEOTIDE SEQUENCE</scope>
</reference>
<proteinExistence type="predicted"/>
<evidence type="ECO:0000313" key="5">
    <source>
        <dbReference type="EMBL" id="CAF5178192.1"/>
    </source>
</evidence>
<dbReference type="AlphaFoldDB" id="A0A8S3E5V1"/>
<evidence type="ECO:0000313" key="6">
    <source>
        <dbReference type="Proteomes" id="UP000681967"/>
    </source>
</evidence>
<dbReference type="Pfam" id="PF13359">
    <property type="entry name" value="DDE_Tnp_4"/>
    <property type="match status" value="1"/>
</dbReference>
<sequence>MKYFVPLNLGFQHITRDVVLNYHQTVIATELLTNEPDQIVLIADGTYLYCQKSSNNEFQRRTYSNHKHRHLIKPMIITASNGYILSVLGPFFANSSNNDAAILKHCLLNNEQQILNWLRDDDILVLDRGFRDVVNTLTRLRLQVAMPGFLHNQKQFSPDEANRTRFVTKTRWVVES</sequence>
<dbReference type="PANTHER" id="PTHR23080">
    <property type="entry name" value="THAP DOMAIN PROTEIN"/>
    <property type="match status" value="1"/>
</dbReference>
<feature type="non-terminal residue" evidence="4">
    <location>
        <position position="1"/>
    </location>
</feature>
<gene>
    <name evidence="4" type="ORF">BYL167_LOCUS58363</name>
    <name evidence="5" type="ORF">GIL414_LOCUS68403</name>
</gene>
<accession>A0A8S3E5V1</accession>
<dbReference type="GO" id="GO:0046872">
    <property type="term" value="F:metal ion binding"/>
    <property type="evidence" value="ECO:0007669"/>
    <property type="project" value="UniProtKB-KW"/>
</dbReference>
<comment type="cofactor">
    <cofactor evidence="1">
        <name>a divalent metal cation</name>
        <dbReference type="ChEBI" id="CHEBI:60240"/>
    </cofactor>
</comment>
<evidence type="ECO:0000256" key="1">
    <source>
        <dbReference type="ARBA" id="ARBA00001968"/>
    </source>
</evidence>
<protein>
    <recommendedName>
        <fullName evidence="3">DDE Tnp4 domain-containing protein</fullName>
    </recommendedName>
</protein>
<organism evidence="4 6">
    <name type="scientific">Rotaria magnacalcarata</name>
    <dbReference type="NCBI Taxonomy" id="392030"/>
    <lineage>
        <taxon>Eukaryota</taxon>
        <taxon>Metazoa</taxon>
        <taxon>Spiralia</taxon>
        <taxon>Gnathifera</taxon>
        <taxon>Rotifera</taxon>
        <taxon>Eurotatoria</taxon>
        <taxon>Bdelloidea</taxon>
        <taxon>Philodinida</taxon>
        <taxon>Philodinidae</taxon>
        <taxon>Rotaria</taxon>
    </lineage>
</organism>
<evidence type="ECO:0000256" key="2">
    <source>
        <dbReference type="ARBA" id="ARBA00022723"/>
    </source>
</evidence>
<dbReference type="InterPro" id="IPR027806">
    <property type="entry name" value="HARBI1_dom"/>
</dbReference>
<dbReference type="EMBL" id="CAJOBJ010327927">
    <property type="protein sequence ID" value="CAF5178192.1"/>
    <property type="molecule type" value="Genomic_DNA"/>
</dbReference>
<dbReference type="PANTHER" id="PTHR23080:SF133">
    <property type="entry name" value="SI:CH211-262I1.5-RELATED"/>
    <property type="match status" value="1"/>
</dbReference>
<dbReference type="Proteomes" id="UP000681967">
    <property type="component" value="Unassembled WGS sequence"/>
</dbReference>
<keyword evidence="2" id="KW-0479">Metal-binding</keyword>
<feature type="domain" description="DDE Tnp4" evidence="3">
    <location>
        <begin position="44"/>
        <end position="175"/>
    </location>
</feature>
<comment type="caution">
    <text evidence="4">The sequence shown here is derived from an EMBL/GenBank/DDBJ whole genome shotgun (WGS) entry which is preliminary data.</text>
</comment>
<evidence type="ECO:0000313" key="4">
    <source>
        <dbReference type="EMBL" id="CAF5053467.1"/>
    </source>
</evidence>
<dbReference type="EMBL" id="CAJOBH010226610">
    <property type="protein sequence ID" value="CAF5053467.1"/>
    <property type="molecule type" value="Genomic_DNA"/>
</dbReference>
<name>A0A8S3E5V1_9BILA</name>